<comment type="similarity">
    <text evidence="1">Belongs to the SLBP family.</text>
</comment>
<proteinExistence type="inferred from homology"/>
<dbReference type="InterPro" id="IPR029344">
    <property type="entry name" value="SLBP_RNA_bind"/>
</dbReference>
<dbReference type="Gene3D" id="1.10.8.1120">
    <property type="entry name" value="Histone RNA hairpin-binding protein RNA-binding domain"/>
    <property type="match status" value="1"/>
</dbReference>
<evidence type="ECO:0000256" key="2">
    <source>
        <dbReference type="ARBA" id="ARBA00022884"/>
    </source>
</evidence>
<comment type="caution">
    <text evidence="4">The sequence shown here is derived from an EMBL/GenBank/DDBJ whole genome shotgun (WGS) entry which is preliminary data.</text>
</comment>
<organism evidence="4 5">
    <name type="scientific">Polyodon spathula</name>
    <name type="common">North American paddlefish</name>
    <name type="synonym">Squalus spathula</name>
    <dbReference type="NCBI Taxonomy" id="7913"/>
    <lineage>
        <taxon>Eukaryota</taxon>
        <taxon>Metazoa</taxon>
        <taxon>Chordata</taxon>
        <taxon>Craniata</taxon>
        <taxon>Vertebrata</taxon>
        <taxon>Euteleostomi</taxon>
        <taxon>Actinopterygii</taxon>
        <taxon>Chondrostei</taxon>
        <taxon>Acipenseriformes</taxon>
        <taxon>Polyodontidae</taxon>
        <taxon>Polyodon</taxon>
    </lineage>
</organism>
<dbReference type="Proteomes" id="UP001166093">
    <property type="component" value="Unassembled WGS sequence"/>
</dbReference>
<dbReference type="PANTHER" id="PTHR17408">
    <property type="entry name" value="HISTONE RNA HAIRPIN-BINDING PROTEIN"/>
    <property type="match status" value="1"/>
</dbReference>
<dbReference type="Pfam" id="PF15247">
    <property type="entry name" value="SLBP_RNA_bind"/>
    <property type="match status" value="1"/>
</dbReference>
<protein>
    <submittedName>
        <fullName evidence="4">SLBP2 protein</fullName>
    </submittedName>
</protein>
<keyword evidence="2" id="KW-0694">RNA-binding</keyword>
<keyword evidence="5" id="KW-1185">Reference proteome</keyword>
<feature type="non-terminal residue" evidence="4">
    <location>
        <position position="198"/>
    </location>
</feature>
<feature type="domain" description="Histone RNA hairpin-binding protein RNA-binding" evidence="3">
    <location>
        <begin position="14"/>
        <end position="82"/>
    </location>
</feature>
<reference evidence="4" key="1">
    <citation type="journal article" date="2021" name="Cell">
        <title>Tracing the genetic footprints of vertebrate landing in non-teleost ray-finned fishes.</title>
        <authorList>
            <person name="Bi X."/>
            <person name="Wang K."/>
            <person name="Yang L."/>
            <person name="Pan H."/>
            <person name="Jiang H."/>
            <person name="Wei Q."/>
            <person name="Fang M."/>
            <person name="Yu H."/>
            <person name="Zhu C."/>
            <person name="Cai Y."/>
            <person name="He Y."/>
            <person name="Gan X."/>
            <person name="Zeng H."/>
            <person name="Yu D."/>
            <person name="Zhu Y."/>
            <person name="Jiang H."/>
            <person name="Qiu Q."/>
            <person name="Yang H."/>
            <person name="Zhang Y.E."/>
            <person name="Wang W."/>
            <person name="Zhu M."/>
            <person name="He S."/>
            <person name="Zhang G."/>
        </authorList>
    </citation>
    <scope>NUCLEOTIDE SEQUENCE</scope>
    <source>
        <strain evidence="4">Pddl_001</strain>
    </source>
</reference>
<evidence type="ECO:0000313" key="4">
    <source>
        <dbReference type="EMBL" id="MBN3280811.1"/>
    </source>
</evidence>
<gene>
    <name evidence="4" type="primary">Slbp2</name>
    <name evidence="4" type="ORF">GTO93_0003264</name>
</gene>
<dbReference type="EMBL" id="JAAWVQ010102256">
    <property type="protein sequence ID" value="MBN3280811.1"/>
    <property type="molecule type" value="Genomic_DNA"/>
</dbReference>
<sequence length="198" mass="22782">MSQKPFALSKCEGDEAVLNRRQKQIEYGKNTIGYQKYIQEVPKKMRIPNVHPRTPNKYKKYSRRSWDMQIRLWRRTLHTWDPPGENLDTVDQLQGLLDQISAETWENFKDSCADHQNLFGPGERDPLLSQSVPDHSSTGVCWNPFKPEIQALPCSANCVALPRNPRSRLVTISYDLQTIGRILHSAWSAFTGCATREP</sequence>
<accession>A0ABS2Y3H8</accession>
<dbReference type="InterPro" id="IPR038294">
    <property type="entry name" value="SLBP_RNA_bind_sf"/>
</dbReference>
<dbReference type="PANTHER" id="PTHR17408:SF11">
    <property type="entry name" value="STEM-LOOP BINDING PROTEIN-LIKE"/>
    <property type="match status" value="1"/>
</dbReference>
<feature type="non-terminal residue" evidence="4">
    <location>
        <position position="1"/>
    </location>
</feature>
<evidence type="ECO:0000313" key="5">
    <source>
        <dbReference type="Proteomes" id="UP001166093"/>
    </source>
</evidence>
<name>A0ABS2Y3H8_POLSP</name>
<dbReference type="InterPro" id="IPR026502">
    <property type="entry name" value="SLBP1/SLBP2"/>
</dbReference>
<evidence type="ECO:0000259" key="3">
    <source>
        <dbReference type="Pfam" id="PF15247"/>
    </source>
</evidence>
<evidence type="ECO:0000256" key="1">
    <source>
        <dbReference type="ARBA" id="ARBA00006151"/>
    </source>
</evidence>